<sequence>MWKLALEMLVFLIRINSRDGSSIRFDGMRVVLLSVGLPVSRDFNGNPRGVNRGSPTRHRVIVDQGSSRRCFCVLRRSSYGLVERVYVPGVAGRRPRDREESKEAWYRLLIEQLYETDVLVWPVTSPTRRLRDVVLRGGGVWLVILKKD</sequence>
<dbReference type="AlphaFoldDB" id="A0A7J6NQ41"/>
<reference evidence="2 3" key="1">
    <citation type="submission" date="2020-04" db="EMBL/GenBank/DDBJ databases">
        <title>Perkinsus olseni comparative genomics.</title>
        <authorList>
            <person name="Bogema D.R."/>
        </authorList>
    </citation>
    <scope>NUCLEOTIDE SEQUENCE [LARGE SCALE GENOMIC DNA]</scope>
    <source>
        <strain evidence="2">00978-12</strain>
    </source>
</reference>
<accession>A0A7J6NQ41</accession>
<evidence type="ECO:0000256" key="1">
    <source>
        <dbReference type="SAM" id="SignalP"/>
    </source>
</evidence>
<proteinExistence type="predicted"/>
<protein>
    <submittedName>
        <fullName evidence="2">Uncharacterized protein</fullName>
    </submittedName>
</protein>
<name>A0A7J6NQ41_PEROL</name>
<keyword evidence="1" id="KW-0732">Signal</keyword>
<evidence type="ECO:0000313" key="3">
    <source>
        <dbReference type="Proteomes" id="UP000541610"/>
    </source>
</evidence>
<evidence type="ECO:0000313" key="2">
    <source>
        <dbReference type="EMBL" id="KAF4686002.1"/>
    </source>
</evidence>
<gene>
    <name evidence="2" type="ORF">FOZ60_005755</name>
</gene>
<feature type="signal peptide" evidence="1">
    <location>
        <begin position="1"/>
        <end position="20"/>
    </location>
</feature>
<dbReference type="EMBL" id="JABANP010000238">
    <property type="protein sequence ID" value="KAF4686002.1"/>
    <property type="molecule type" value="Genomic_DNA"/>
</dbReference>
<dbReference type="Proteomes" id="UP000541610">
    <property type="component" value="Unassembled WGS sequence"/>
</dbReference>
<organism evidence="2 3">
    <name type="scientific">Perkinsus olseni</name>
    <name type="common">Perkinsus atlanticus</name>
    <dbReference type="NCBI Taxonomy" id="32597"/>
    <lineage>
        <taxon>Eukaryota</taxon>
        <taxon>Sar</taxon>
        <taxon>Alveolata</taxon>
        <taxon>Perkinsozoa</taxon>
        <taxon>Perkinsea</taxon>
        <taxon>Perkinsida</taxon>
        <taxon>Perkinsidae</taxon>
        <taxon>Perkinsus</taxon>
    </lineage>
</organism>
<feature type="chain" id="PRO_5029739931" evidence="1">
    <location>
        <begin position="21"/>
        <end position="148"/>
    </location>
</feature>
<comment type="caution">
    <text evidence="2">The sequence shown here is derived from an EMBL/GenBank/DDBJ whole genome shotgun (WGS) entry which is preliminary data.</text>
</comment>